<dbReference type="RefSeq" id="YP_010110376.1">
    <property type="nucleotide sequence ID" value="NC_055870.1"/>
</dbReference>
<protein>
    <submittedName>
        <fullName evidence="1">Transcription regulator</fullName>
    </submittedName>
</protein>
<dbReference type="KEGG" id="vg:65128674"/>
<dbReference type="EMBL" id="MT774377">
    <property type="protein sequence ID" value="QOR58218.1"/>
    <property type="molecule type" value="Genomic_DNA"/>
</dbReference>
<evidence type="ECO:0000313" key="2">
    <source>
        <dbReference type="Proteomes" id="UP000593899"/>
    </source>
</evidence>
<sequence>MKSEKKFMRNQIRKAMRYAASLPKLKARNNIYLKLQEVEKKYKNE</sequence>
<evidence type="ECO:0000313" key="1">
    <source>
        <dbReference type="EMBL" id="QOR58218.1"/>
    </source>
</evidence>
<organism evidence="1 2">
    <name type="scientific">uncultured phage cr107_1</name>
    <dbReference type="NCBI Taxonomy" id="2772061"/>
    <lineage>
        <taxon>Viruses</taxon>
        <taxon>Duplodnaviria</taxon>
        <taxon>Heunggongvirae</taxon>
        <taxon>Uroviricota</taxon>
        <taxon>Caudoviricetes</taxon>
        <taxon>Crassvirales</taxon>
        <taxon>Intestiviridae</taxon>
        <taxon>Churivirinae</taxon>
        <taxon>Jahgtovirus</taxon>
        <taxon>Jahgtovirus intestinihominis</taxon>
    </lineage>
</organism>
<accession>A0A7M1RV50</accession>
<proteinExistence type="predicted"/>
<keyword evidence="2" id="KW-1185">Reference proteome</keyword>
<dbReference type="Proteomes" id="UP000593899">
    <property type="component" value="Segment"/>
</dbReference>
<name>A0A7M1RV50_9CAUD</name>
<dbReference type="GeneID" id="65128674"/>
<reference evidence="1 2" key="1">
    <citation type="submission" date="2020-07" db="EMBL/GenBank/DDBJ databases">
        <title>Taxonomic proposal: Crassvirales, a new order of highly abundant and diverse bacterial viruses.</title>
        <authorList>
            <person name="Shkoporov A.N."/>
            <person name="Stockdale S.R."/>
            <person name="Guerin E."/>
            <person name="Ross R.P."/>
            <person name="Hill C."/>
        </authorList>
    </citation>
    <scope>NUCLEOTIDE SEQUENCE [LARGE SCALE GENOMIC DNA]</scope>
</reference>